<proteinExistence type="predicted"/>
<sequence>MPTPRDIDHIVVMTRDLAAAQAAWSACGFTCTPRAVHPFGTANSLIQLQGNFVELLEIDDASRIEEAAGDRFSFAGHNRDFLAQRGEGMSMLVLASGDRDADLADWRTQGLRVYEPFDFERQAKQPDGSSQRVAFSLAFASEPSLPGLGFFTCQQHTPEVFWKPAYQVHANGAQRIASVQVTGPDPEAADTFLRAFSGGRRTTHIALDRDALTLEEGAPAFPEITVRVADLDAAAAHLPAAQREADTLVVPAERLTGVSVRFMR</sequence>
<evidence type="ECO:0000313" key="3">
    <source>
        <dbReference type="Proteomes" id="UP000198615"/>
    </source>
</evidence>
<organism evidence="2 3">
    <name type="scientific">Thalassobaculum litoreum DSM 18839</name>
    <dbReference type="NCBI Taxonomy" id="1123362"/>
    <lineage>
        <taxon>Bacteria</taxon>
        <taxon>Pseudomonadati</taxon>
        <taxon>Pseudomonadota</taxon>
        <taxon>Alphaproteobacteria</taxon>
        <taxon>Rhodospirillales</taxon>
        <taxon>Thalassobaculaceae</taxon>
        <taxon>Thalassobaculum</taxon>
    </lineage>
</organism>
<dbReference type="Gene3D" id="3.10.180.10">
    <property type="entry name" value="2,3-Dihydroxybiphenyl 1,2-Dioxygenase, domain 1"/>
    <property type="match status" value="1"/>
</dbReference>
<evidence type="ECO:0000259" key="1">
    <source>
        <dbReference type="Pfam" id="PF13468"/>
    </source>
</evidence>
<dbReference type="PANTHER" id="PTHR40265:SF1">
    <property type="entry name" value="GLYOXALASE-LIKE DOMAIN-CONTAINING PROTEIN"/>
    <property type="match status" value="1"/>
</dbReference>
<feature type="domain" description="Glyoxalase-like" evidence="1">
    <location>
        <begin position="7"/>
        <end position="193"/>
    </location>
</feature>
<evidence type="ECO:0000313" key="2">
    <source>
        <dbReference type="EMBL" id="SDF26088.1"/>
    </source>
</evidence>
<accession>A0A8G2BEV6</accession>
<dbReference type="PANTHER" id="PTHR40265">
    <property type="entry name" value="BLL2707 PROTEIN"/>
    <property type="match status" value="1"/>
</dbReference>
<keyword evidence="3" id="KW-1185">Reference proteome</keyword>
<dbReference type="SUPFAM" id="SSF54593">
    <property type="entry name" value="Glyoxalase/Bleomycin resistance protein/Dihydroxybiphenyl dioxygenase"/>
    <property type="match status" value="1"/>
</dbReference>
<dbReference type="InterPro" id="IPR025870">
    <property type="entry name" value="Glyoxalase-like_dom"/>
</dbReference>
<dbReference type="AlphaFoldDB" id="A0A8G2BEV6"/>
<dbReference type="EMBL" id="FNBW01000002">
    <property type="protein sequence ID" value="SDF26088.1"/>
    <property type="molecule type" value="Genomic_DNA"/>
</dbReference>
<comment type="caution">
    <text evidence="2">The sequence shown here is derived from an EMBL/GenBank/DDBJ whole genome shotgun (WGS) entry which is preliminary data.</text>
</comment>
<gene>
    <name evidence="2" type="ORF">SAMN05660686_00784</name>
</gene>
<name>A0A8G2BEV6_9PROT</name>
<protein>
    <submittedName>
        <fullName evidence="2">Glyoxalase-like domain-containing protein</fullName>
    </submittedName>
</protein>
<dbReference type="Pfam" id="PF13468">
    <property type="entry name" value="Glyoxalase_3"/>
    <property type="match status" value="1"/>
</dbReference>
<dbReference type="Proteomes" id="UP000198615">
    <property type="component" value="Unassembled WGS sequence"/>
</dbReference>
<dbReference type="PROSITE" id="PS51257">
    <property type="entry name" value="PROKAR_LIPOPROTEIN"/>
    <property type="match status" value="1"/>
</dbReference>
<dbReference type="InterPro" id="IPR029068">
    <property type="entry name" value="Glyas_Bleomycin-R_OHBP_Dase"/>
</dbReference>
<reference evidence="2 3" key="1">
    <citation type="submission" date="2016-10" db="EMBL/GenBank/DDBJ databases">
        <authorList>
            <person name="Varghese N."/>
            <person name="Submissions S."/>
        </authorList>
    </citation>
    <scope>NUCLEOTIDE SEQUENCE [LARGE SCALE GENOMIC DNA]</scope>
    <source>
        <strain evidence="2 3">DSM 18839</strain>
    </source>
</reference>
<dbReference type="RefSeq" id="WP_175474086.1">
    <property type="nucleotide sequence ID" value="NZ_FNBW01000002.1"/>
</dbReference>